<reference evidence="3" key="1">
    <citation type="submission" date="2017-06" db="EMBL/GenBank/DDBJ databases">
        <authorList>
            <person name="LiPuma J."/>
            <person name="Spilker T."/>
        </authorList>
    </citation>
    <scope>NUCLEOTIDE SEQUENCE [LARGE SCALE GENOMIC DNA]</scope>
    <source>
        <strain evidence="3">AU17325</strain>
    </source>
</reference>
<reference evidence="2 3" key="2">
    <citation type="submission" date="2017-08" db="EMBL/GenBank/DDBJ databases">
        <title>WGS of novel Burkholderia cepaca complex species.</title>
        <authorList>
            <person name="Lipuma J."/>
            <person name="Spilker T."/>
        </authorList>
    </citation>
    <scope>NUCLEOTIDE SEQUENCE [LARGE SCALE GENOMIC DNA]</scope>
    <source>
        <strain evidence="2 3">AU17325</strain>
    </source>
</reference>
<dbReference type="InterPro" id="IPR048130">
    <property type="entry name" value="T6SS_ExIF-like"/>
</dbReference>
<comment type="caution">
    <text evidence="2">The sequence shown here is derived from an EMBL/GenBank/DDBJ whole genome shotgun (WGS) entry which is preliminary data.</text>
</comment>
<keyword evidence="1" id="KW-1133">Transmembrane helix</keyword>
<evidence type="ECO:0000256" key="1">
    <source>
        <dbReference type="SAM" id="Phobius"/>
    </source>
</evidence>
<protein>
    <submittedName>
        <fullName evidence="2">Uncharacterized protein</fullName>
    </submittedName>
</protein>
<keyword evidence="1" id="KW-0472">Membrane</keyword>
<dbReference type="EMBL" id="NKFA01000038">
    <property type="protein sequence ID" value="OXI32802.1"/>
    <property type="molecule type" value="Genomic_DNA"/>
</dbReference>
<feature type="transmembrane region" description="Helical" evidence="1">
    <location>
        <begin position="167"/>
        <end position="187"/>
    </location>
</feature>
<keyword evidence="1" id="KW-0812">Transmembrane</keyword>
<accession>A0A228HSB6</accession>
<dbReference type="Proteomes" id="UP000214600">
    <property type="component" value="Unassembled WGS sequence"/>
</dbReference>
<name>A0A228HSB6_9BURK</name>
<proteinExistence type="predicted"/>
<evidence type="ECO:0000313" key="2">
    <source>
        <dbReference type="EMBL" id="OXI32802.1"/>
    </source>
</evidence>
<gene>
    <name evidence="2" type="ORF">CFB84_40000</name>
</gene>
<evidence type="ECO:0000313" key="3">
    <source>
        <dbReference type="Proteomes" id="UP000214600"/>
    </source>
</evidence>
<feature type="transmembrane region" description="Helical" evidence="1">
    <location>
        <begin position="193"/>
        <end position="217"/>
    </location>
</feature>
<dbReference type="NCBIfam" id="NF041560">
    <property type="entry name" value="T6SS_Burk_ExIF"/>
    <property type="match status" value="1"/>
</dbReference>
<organism evidence="2 3">
    <name type="scientific">Burkholderia aenigmatica</name>
    <dbReference type="NCBI Taxonomy" id="2015348"/>
    <lineage>
        <taxon>Bacteria</taxon>
        <taxon>Pseudomonadati</taxon>
        <taxon>Pseudomonadota</taxon>
        <taxon>Betaproteobacteria</taxon>
        <taxon>Burkholderiales</taxon>
        <taxon>Burkholderiaceae</taxon>
        <taxon>Burkholderia</taxon>
        <taxon>Burkholderia cepacia complex</taxon>
    </lineage>
</organism>
<dbReference type="AlphaFoldDB" id="A0A228HSB6"/>
<sequence>MERLMEDELQALIAARRAAGKPEGQVPGWKDNLVLLHGTLARVSKKRAAAPPQIPPPPAGVVGATAIAATLLGMGAQARVMVDATHGSSWKDEADWVEFEMDGNHFYGVLWMMPMHSGEAVKVVAEKIGEHRYFAYAVQRDSDAVVAIYPNAIMGTKARGRFERKGTLGFFVFVELIMAVFLGINFFRGGGSIGDFAIMMGGALVAGALVMMFFYFLGKWKFRNSIEDELAECIFRAFGWPDPQNFNLRKVSRWPNRARPSEDLPTSDPYWYFNLSYFRVEPSLHA</sequence>